<feature type="transmembrane region" description="Helical" evidence="1">
    <location>
        <begin position="17"/>
        <end position="36"/>
    </location>
</feature>
<protein>
    <submittedName>
        <fullName evidence="2">Uncharacterized protein</fullName>
    </submittedName>
</protein>
<gene>
    <name evidence="2" type="ORF">C486_00405</name>
</gene>
<evidence type="ECO:0000313" key="2">
    <source>
        <dbReference type="EMBL" id="ELY84746.1"/>
    </source>
</evidence>
<feature type="transmembrane region" description="Helical" evidence="1">
    <location>
        <begin position="42"/>
        <end position="60"/>
    </location>
</feature>
<keyword evidence="1" id="KW-1133">Transmembrane helix</keyword>
<keyword evidence="3" id="KW-1185">Reference proteome</keyword>
<comment type="caution">
    <text evidence="2">The sequence shown here is derived from an EMBL/GenBank/DDBJ whole genome shotgun (WGS) entry which is preliminary data.</text>
</comment>
<dbReference type="EMBL" id="AOIJ01000013">
    <property type="protein sequence ID" value="ELY84746.1"/>
    <property type="molecule type" value="Genomic_DNA"/>
</dbReference>
<keyword evidence="1" id="KW-0812">Transmembrane</keyword>
<accession>L9ZFC3</accession>
<proteinExistence type="predicted"/>
<sequence length="80" mass="8729">MNDVLSETVRHGLSIKYFAAGTMFGFGLMFAIQPSVSTPLERYGVGALVAAIGVFGWAYVRAEESEYRTAAVTDDMEDSR</sequence>
<organism evidence="2 3">
    <name type="scientific">Natrinema gari JCM 14663</name>
    <dbReference type="NCBI Taxonomy" id="1230459"/>
    <lineage>
        <taxon>Archaea</taxon>
        <taxon>Methanobacteriati</taxon>
        <taxon>Methanobacteriota</taxon>
        <taxon>Stenosarchaea group</taxon>
        <taxon>Halobacteria</taxon>
        <taxon>Halobacteriales</taxon>
        <taxon>Natrialbaceae</taxon>
        <taxon>Natrinema</taxon>
    </lineage>
</organism>
<dbReference type="PATRIC" id="fig|1230459.4.peg.78"/>
<evidence type="ECO:0000256" key="1">
    <source>
        <dbReference type="SAM" id="Phobius"/>
    </source>
</evidence>
<dbReference type="Proteomes" id="UP000011592">
    <property type="component" value="Unassembled WGS sequence"/>
</dbReference>
<reference evidence="2 3" key="1">
    <citation type="journal article" date="2014" name="PLoS Genet.">
        <title>Phylogenetically driven sequencing of extremely halophilic archaea reveals strategies for static and dynamic osmo-response.</title>
        <authorList>
            <person name="Becker E.A."/>
            <person name="Seitzer P.M."/>
            <person name="Tritt A."/>
            <person name="Larsen D."/>
            <person name="Krusor M."/>
            <person name="Yao A.I."/>
            <person name="Wu D."/>
            <person name="Madern D."/>
            <person name="Eisen J.A."/>
            <person name="Darling A.E."/>
            <person name="Facciotti M.T."/>
        </authorList>
    </citation>
    <scope>NUCLEOTIDE SEQUENCE [LARGE SCALE GENOMIC DNA]</scope>
    <source>
        <strain evidence="2 3">JCM 14663</strain>
    </source>
</reference>
<dbReference type="AlphaFoldDB" id="L9ZFC3"/>
<keyword evidence="1" id="KW-0472">Membrane</keyword>
<name>L9ZFC3_9EURY</name>
<evidence type="ECO:0000313" key="3">
    <source>
        <dbReference type="Proteomes" id="UP000011592"/>
    </source>
</evidence>
<dbReference type="RefSeq" id="WP_008451700.1">
    <property type="nucleotide sequence ID" value="NZ_AOIJ01000013.1"/>
</dbReference>